<name>A0A545TIM0_9GAMM</name>
<dbReference type="GO" id="GO:0016829">
    <property type="term" value="F:lyase activity"/>
    <property type="evidence" value="ECO:0007669"/>
    <property type="project" value="UniProtKB-KW"/>
</dbReference>
<keyword evidence="1" id="KW-0456">Lyase</keyword>
<dbReference type="SUPFAM" id="SSF48256">
    <property type="entry name" value="Citrate synthase"/>
    <property type="match status" value="1"/>
</dbReference>
<dbReference type="InterPro" id="IPR016142">
    <property type="entry name" value="Citrate_synth-like_lrg_a-sub"/>
</dbReference>
<evidence type="ECO:0000313" key="1">
    <source>
        <dbReference type="EMBL" id="TQV77058.1"/>
    </source>
</evidence>
<dbReference type="OrthoDB" id="8717683at2"/>
<evidence type="ECO:0000313" key="2">
    <source>
        <dbReference type="Proteomes" id="UP000317839"/>
    </source>
</evidence>
<accession>A0A545TIM0</accession>
<protein>
    <submittedName>
        <fullName evidence="1">Citryl-CoA lyase</fullName>
    </submittedName>
</protein>
<gene>
    <name evidence="1" type="ORF">FLL45_03645</name>
</gene>
<sequence>MSNKHTIESAIWYEESSHNEFQPDACFCHGYDVANELIPNASWFDYLYLLISGNRPSESQSRLLEKLAVLLANPGIRDLSVQAAMNAGVGNAPEASVLVAALAGGSGQYLGAKEIAYCMSYFDKLELKPFCERVENSSKDSDIWPDLDHLPGFDEYSTQPSKFVSQCLVRLAAYSDGSCLKWLVQNRLQIEQYFGQPIALSTVIAAVFRDLALSGEQAQYLFLILRLPGAAAHAMEQKNLGWQKFPFFADTVKYEGESEPLELPDVDALIEGYVND</sequence>
<dbReference type="GO" id="GO:0046912">
    <property type="term" value="F:acyltransferase activity, acyl groups converted into alkyl on transfer"/>
    <property type="evidence" value="ECO:0007669"/>
    <property type="project" value="InterPro"/>
</dbReference>
<comment type="caution">
    <text evidence="1">The sequence shown here is derived from an EMBL/GenBank/DDBJ whole genome shotgun (WGS) entry which is preliminary data.</text>
</comment>
<dbReference type="EMBL" id="VIKR01000001">
    <property type="protein sequence ID" value="TQV77058.1"/>
    <property type="molecule type" value="Genomic_DNA"/>
</dbReference>
<proteinExistence type="predicted"/>
<dbReference type="InterPro" id="IPR036969">
    <property type="entry name" value="Citrate_synthase_sf"/>
</dbReference>
<dbReference type="AlphaFoldDB" id="A0A545TIM0"/>
<dbReference type="RefSeq" id="WP_142888418.1">
    <property type="nucleotide sequence ID" value="NZ_VIKR01000001.1"/>
</dbReference>
<dbReference type="Gene3D" id="1.10.580.10">
    <property type="entry name" value="Citrate Synthase, domain 1"/>
    <property type="match status" value="1"/>
</dbReference>
<dbReference type="Proteomes" id="UP000317839">
    <property type="component" value="Unassembled WGS sequence"/>
</dbReference>
<organism evidence="1 2">
    <name type="scientific">Aliikangiella marina</name>
    <dbReference type="NCBI Taxonomy" id="1712262"/>
    <lineage>
        <taxon>Bacteria</taxon>
        <taxon>Pseudomonadati</taxon>
        <taxon>Pseudomonadota</taxon>
        <taxon>Gammaproteobacteria</taxon>
        <taxon>Oceanospirillales</taxon>
        <taxon>Pleioneaceae</taxon>
        <taxon>Aliikangiella</taxon>
    </lineage>
</organism>
<reference evidence="1 2" key="1">
    <citation type="submission" date="2019-06" db="EMBL/GenBank/DDBJ databases">
        <title>Draft genome of Aliikangiella marina GYP-15.</title>
        <authorList>
            <person name="Wang G."/>
        </authorList>
    </citation>
    <scope>NUCLEOTIDE SEQUENCE [LARGE SCALE GENOMIC DNA]</scope>
    <source>
        <strain evidence="1 2">GYP-15</strain>
    </source>
</reference>
<keyword evidence="2" id="KW-1185">Reference proteome</keyword>